<keyword evidence="11" id="KW-1185">Reference proteome</keyword>
<feature type="transmembrane region" description="Helical" evidence="8">
    <location>
        <begin position="91"/>
        <end position="111"/>
    </location>
</feature>
<reference evidence="11" key="1">
    <citation type="journal article" date="2019" name="Int. J. Syst. Evol. Microbiol.">
        <title>The Global Catalogue of Microorganisms (GCM) 10K type strain sequencing project: providing services to taxonomists for standard genome sequencing and annotation.</title>
        <authorList>
            <consortium name="The Broad Institute Genomics Platform"/>
            <consortium name="The Broad Institute Genome Sequencing Center for Infectious Disease"/>
            <person name="Wu L."/>
            <person name="Ma J."/>
        </authorList>
    </citation>
    <scope>NUCLEOTIDE SEQUENCE [LARGE SCALE GENOMIC DNA]</scope>
    <source>
        <strain evidence="11">CGMCC 4.7177</strain>
    </source>
</reference>
<dbReference type="Pfam" id="PF13490">
    <property type="entry name" value="zf-HC2"/>
    <property type="match status" value="1"/>
</dbReference>
<proteinExistence type="predicted"/>
<keyword evidence="5 8" id="KW-0472">Membrane</keyword>
<evidence type="ECO:0000256" key="8">
    <source>
        <dbReference type="SAM" id="Phobius"/>
    </source>
</evidence>
<evidence type="ECO:0000313" key="10">
    <source>
        <dbReference type="EMBL" id="MFC4498094.1"/>
    </source>
</evidence>
<evidence type="ECO:0000313" key="11">
    <source>
        <dbReference type="Proteomes" id="UP001595839"/>
    </source>
</evidence>
<dbReference type="InterPro" id="IPR051474">
    <property type="entry name" value="Anti-sigma-K/W_factor"/>
</dbReference>
<keyword evidence="6" id="KW-0804">Transcription</keyword>
<feature type="compositionally biased region" description="Low complexity" evidence="7">
    <location>
        <begin position="139"/>
        <end position="152"/>
    </location>
</feature>
<keyword evidence="4" id="KW-0805">Transcription regulation</keyword>
<dbReference type="Gene3D" id="1.10.10.1320">
    <property type="entry name" value="Anti-sigma factor, zinc-finger domain"/>
    <property type="match status" value="1"/>
</dbReference>
<accession>A0ABV9AEE0</accession>
<dbReference type="EMBL" id="JBHSFK010000001">
    <property type="protein sequence ID" value="MFC4498094.1"/>
    <property type="molecule type" value="Genomic_DNA"/>
</dbReference>
<dbReference type="RefSeq" id="WP_381166182.1">
    <property type="nucleotide sequence ID" value="NZ_JBHSFK010000001.1"/>
</dbReference>
<keyword evidence="2 8" id="KW-0812">Transmembrane</keyword>
<evidence type="ECO:0000256" key="6">
    <source>
        <dbReference type="ARBA" id="ARBA00023163"/>
    </source>
</evidence>
<dbReference type="Proteomes" id="UP001595839">
    <property type="component" value="Unassembled WGS sequence"/>
</dbReference>
<organism evidence="10 11">
    <name type="scientific">Streptomyces vulcanius</name>
    <dbReference type="NCBI Taxonomy" id="1441876"/>
    <lineage>
        <taxon>Bacteria</taxon>
        <taxon>Bacillati</taxon>
        <taxon>Actinomycetota</taxon>
        <taxon>Actinomycetes</taxon>
        <taxon>Kitasatosporales</taxon>
        <taxon>Streptomycetaceae</taxon>
        <taxon>Streptomyces</taxon>
    </lineage>
</organism>
<name>A0ABV9AEE0_9ACTN</name>
<evidence type="ECO:0000256" key="7">
    <source>
        <dbReference type="SAM" id="MobiDB-lite"/>
    </source>
</evidence>
<sequence>MSIKEHDSALLGAYVLGALDEQEVRDVDEHVASCERCRDELDGLREMESALGEVPPEAFIDGPPEGGDLVLQRTLRQARSEGDRSELRRRVALSAVAAVAAAAVLGLGIVLGQGSGTERNEAGGTPSSAPVSTPPVSTPPAGTRVASGTSTATGARATVRLVPAREWVRVNAAVAGIPAGERCRLIVETADGRREVAGSWVVADRLKGSHLDGSAAVPVDDVTKVVVENEQGKEYVAVDL</sequence>
<dbReference type="PANTHER" id="PTHR37461">
    <property type="entry name" value="ANTI-SIGMA-K FACTOR RSKA"/>
    <property type="match status" value="1"/>
</dbReference>
<keyword evidence="3 8" id="KW-1133">Transmembrane helix</keyword>
<feature type="domain" description="Putative zinc-finger" evidence="9">
    <location>
        <begin position="9"/>
        <end position="38"/>
    </location>
</feature>
<evidence type="ECO:0000256" key="3">
    <source>
        <dbReference type="ARBA" id="ARBA00022989"/>
    </source>
</evidence>
<dbReference type="InterPro" id="IPR041916">
    <property type="entry name" value="Anti_sigma_zinc_sf"/>
</dbReference>
<comment type="caution">
    <text evidence="10">The sequence shown here is derived from an EMBL/GenBank/DDBJ whole genome shotgun (WGS) entry which is preliminary data.</text>
</comment>
<dbReference type="PANTHER" id="PTHR37461:SF1">
    <property type="entry name" value="ANTI-SIGMA-K FACTOR RSKA"/>
    <property type="match status" value="1"/>
</dbReference>
<evidence type="ECO:0000259" key="9">
    <source>
        <dbReference type="Pfam" id="PF13490"/>
    </source>
</evidence>
<evidence type="ECO:0000256" key="2">
    <source>
        <dbReference type="ARBA" id="ARBA00022692"/>
    </source>
</evidence>
<gene>
    <name evidence="10" type="ORF">ACFPIH_00940</name>
</gene>
<evidence type="ECO:0000256" key="5">
    <source>
        <dbReference type="ARBA" id="ARBA00023136"/>
    </source>
</evidence>
<comment type="subcellular location">
    <subcellularLocation>
        <location evidence="1">Membrane</location>
        <topology evidence="1">Single-pass membrane protein</topology>
    </subcellularLocation>
</comment>
<protein>
    <submittedName>
        <fullName evidence="10">Anti-sigma factor family protein</fullName>
    </submittedName>
</protein>
<evidence type="ECO:0000256" key="1">
    <source>
        <dbReference type="ARBA" id="ARBA00004167"/>
    </source>
</evidence>
<dbReference type="InterPro" id="IPR027383">
    <property type="entry name" value="Znf_put"/>
</dbReference>
<feature type="region of interest" description="Disordered" evidence="7">
    <location>
        <begin position="116"/>
        <end position="152"/>
    </location>
</feature>
<evidence type="ECO:0000256" key="4">
    <source>
        <dbReference type="ARBA" id="ARBA00023015"/>
    </source>
</evidence>